<keyword evidence="1" id="KW-0805">Transcription regulation</keyword>
<gene>
    <name evidence="6" type="primary">qacR_3</name>
    <name evidence="6" type="ORF">PAECIP111893_04981</name>
</gene>
<dbReference type="PRINTS" id="PR00455">
    <property type="entry name" value="HTHTETR"/>
</dbReference>
<evidence type="ECO:0000256" key="2">
    <source>
        <dbReference type="ARBA" id="ARBA00023125"/>
    </source>
</evidence>
<dbReference type="InterPro" id="IPR009057">
    <property type="entry name" value="Homeodomain-like_sf"/>
</dbReference>
<dbReference type="SUPFAM" id="SSF46689">
    <property type="entry name" value="Homeodomain-like"/>
    <property type="match status" value="1"/>
</dbReference>
<sequence>MNKKKHQSEQTKKRVADAARALFVQKGYKATSIEDIVHATGSSAGNIYYHFKSKEGLFFYLMNEWDHEWDQNWKEREQSYLTTTDKLYGLAEQLALDNLNHPLTKAADEFFNNAEKASDVQERIAEMVEGHLQFNAGLLRQGIENGEFEAHNVENLAIILDSLMYGLSQITRQLTQEETLELHRMAVKVFLHGVAKSADNPVSNN</sequence>
<evidence type="ECO:0000313" key="6">
    <source>
        <dbReference type="EMBL" id="CAH1223471.1"/>
    </source>
</evidence>
<evidence type="ECO:0000256" key="4">
    <source>
        <dbReference type="PROSITE-ProRule" id="PRU00335"/>
    </source>
</evidence>
<evidence type="ECO:0000256" key="1">
    <source>
        <dbReference type="ARBA" id="ARBA00023015"/>
    </source>
</evidence>
<proteinExistence type="predicted"/>
<feature type="DNA-binding region" description="H-T-H motif" evidence="4">
    <location>
        <begin position="32"/>
        <end position="51"/>
    </location>
</feature>
<dbReference type="InterPro" id="IPR001647">
    <property type="entry name" value="HTH_TetR"/>
</dbReference>
<name>A0ABN8H170_9BACL</name>
<keyword evidence="3" id="KW-0804">Transcription</keyword>
<dbReference type="PROSITE" id="PS50977">
    <property type="entry name" value="HTH_TETR_2"/>
    <property type="match status" value="1"/>
</dbReference>
<keyword evidence="7" id="KW-1185">Reference proteome</keyword>
<dbReference type="PANTHER" id="PTHR47506:SF1">
    <property type="entry name" value="HTH-TYPE TRANSCRIPTIONAL REGULATOR YJDC"/>
    <property type="match status" value="1"/>
</dbReference>
<dbReference type="Pfam" id="PF00440">
    <property type="entry name" value="TetR_N"/>
    <property type="match status" value="1"/>
</dbReference>
<protein>
    <submittedName>
        <fullName evidence="6">HTH-type transcriptional regulator QacR</fullName>
    </submittedName>
</protein>
<dbReference type="Gene3D" id="1.10.10.60">
    <property type="entry name" value="Homeodomain-like"/>
    <property type="match status" value="1"/>
</dbReference>
<dbReference type="InterPro" id="IPR023772">
    <property type="entry name" value="DNA-bd_HTH_TetR-type_CS"/>
</dbReference>
<dbReference type="InterPro" id="IPR036271">
    <property type="entry name" value="Tet_transcr_reg_TetR-rel_C_sf"/>
</dbReference>
<dbReference type="SUPFAM" id="SSF48498">
    <property type="entry name" value="Tetracyclin repressor-like, C-terminal domain"/>
    <property type="match status" value="1"/>
</dbReference>
<accession>A0ABN8H170</accession>
<dbReference type="EMBL" id="CAKMMF010000042">
    <property type="protein sequence ID" value="CAH1223471.1"/>
    <property type="molecule type" value="Genomic_DNA"/>
</dbReference>
<dbReference type="Pfam" id="PF08360">
    <property type="entry name" value="TetR_C_5"/>
    <property type="match status" value="1"/>
</dbReference>
<organism evidence="6 7">
    <name type="scientific">Paenibacillus plantiphilus</name>
    <dbReference type="NCBI Taxonomy" id="2905650"/>
    <lineage>
        <taxon>Bacteria</taxon>
        <taxon>Bacillati</taxon>
        <taxon>Bacillota</taxon>
        <taxon>Bacilli</taxon>
        <taxon>Bacillales</taxon>
        <taxon>Paenibacillaceae</taxon>
        <taxon>Paenibacillus</taxon>
    </lineage>
</organism>
<dbReference type="InterPro" id="IPR013571">
    <property type="entry name" value="Tscrpt_reg_QacR_C"/>
</dbReference>
<reference evidence="6" key="1">
    <citation type="submission" date="2022-01" db="EMBL/GenBank/DDBJ databases">
        <authorList>
            <person name="Criscuolo A."/>
        </authorList>
    </citation>
    <scope>NUCLEOTIDE SEQUENCE</scope>
    <source>
        <strain evidence="6">CIP111893</strain>
    </source>
</reference>
<dbReference type="Proteomes" id="UP000838686">
    <property type="component" value="Unassembled WGS sequence"/>
</dbReference>
<evidence type="ECO:0000259" key="5">
    <source>
        <dbReference type="PROSITE" id="PS50977"/>
    </source>
</evidence>
<dbReference type="Gene3D" id="1.10.357.10">
    <property type="entry name" value="Tetracycline Repressor, domain 2"/>
    <property type="match status" value="1"/>
</dbReference>
<feature type="domain" description="HTH tetR-type" evidence="5">
    <location>
        <begin position="9"/>
        <end position="69"/>
    </location>
</feature>
<dbReference type="PROSITE" id="PS01081">
    <property type="entry name" value="HTH_TETR_1"/>
    <property type="match status" value="1"/>
</dbReference>
<evidence type="ECO:0000256" key="3">
    <source>
        <dbReference type="ARBA" id="ARBA00023163"/>
    </source>
</evidence>
<evidence type="ECO:0000313" key="7">
    <source>
        <dbReference type="Proteomes" id="UP000838686"/>
    </source>
</evidence>
<dbReference type="PANTHER" id="PTHR47506">
    <property type="entry name" value="TRANSCRIPTIONAL REGULATORY PROTEIN"/>
    <property type="match status" value="1"/>
</dbReference>
<dbReference type="RefSeq" id="WP_236346724.1">
    <property type="nucleotide sequence ID" value="NZ_CAKMMF010000042.1"/>
</dbReference>
<comment type="caution">
    <text evidence="6">The sequence shown here is derived from an EMBL/GenBank/DDBJ whole genome shotgun (WGS) entry which is preliminary data.</text>
</comment>
<keyword evidence="2 4" id="KW-0238">DNA-binding</keyword>